<organism evidence="1 2">
    <name type="scientific">Owenia fusiformis</name>
    <name type="common">Polychaete worm</name>
    <dbReference type="NCBI Taxonomy" id="6347"/>
    <lineage>
        <taxon>Eukaryota</taxon>
        <taxon>Metazoa</taxon>
        <taxon>Spiralia</taxon>
        <taxon>Lophotrochozoa</taxon>
        <taxon>Annelida</taxon>
        <taxon>Polychaeta</taxon>
        <taxon>Sedentaria</taxon>
        <taxon>Canalipalpata</taxon>
        <taxon>Sabellida</taxon>
        <taxon>Oweniida</taxon>
        <taxon>Oweniidae</taxon>
        <taxon>Owenia</taxon>
    </lineage>
</organism>
<dbReference type="PANTHER" id="PTHR28589">
    <property type="entry name" value="28S RIBOSOMAL PROTEIN S34, MITOCHONDRIAL"/>
    <property type="match status" value="1"/>
</dbReference>
<name>A0A8S4PPB4_OWEFU</name>
<dbReference type="GO" id="GO:0003735">
    <property type="term" value="F:structural constituent of ribosome"/>
    <property type="evidence" value="ECO:0007669"/>
    <property type="project" value="InterPro"/>
</dbReference>
<reference evidence="1" key="1">
    <citation type="submission" date="2022-03" db="EMBL/GenBank/DDBJ databases">
        <authorList>
            <person name="Martin C."/>
        </authorList>
    </citation>
    <scope>NUCLEOTIDE SEQUENCE</scope>
</reference>
<dbReference type="EMBL" id="CAIIXF020000009">
    <property type="protein sequence ID" value="CAH1795304.1"/>
    <property type="molecule type" value="Genomic_DNA"/>
</dbReference>
<evidence type="ECO:0000313" key="2">
    <source>
        <dbReference type="Proteomes" id="UP000749559"/>
    </source>
</evidence>
<evidence type="ECO:0000313" key="1">
    <source>
        <dbReference type="EMBL" id="CAH1795304.1"/>
    </source>
</evidence>
<dbReference type="OrthoDB" id="16434at2759"/>
<gene>
    <name evidence="1" type="ORF">OFUS_LOCUS19865</name>
</gene>
<dbReference type="Proteomes" id="UP000749559">
    <property type="component" value="Unassembled WGS sequence"/>
</dbReference>
<keyword evidence="2" id="KW-1185">Reference proteome</keyword>
<dbReference type="GO" id="GO:0005739">
    <property type="term" value="C:mitochondrion"/>
    <property type="evidence" value="ECO:0007669"/>
    <property type="project" value="InterPro"/>
</dbReference>
<feature type="non-terminal residue" evidence="1">
    <location>
        <position position="1"/>
    </location>
</feature>
<comment type="caution">
    <text evidence="1">The sequence shown here is derived from an EMBL/GenBank/DDBJ whole genome shotgun (WGS) entry which is preliminary data.</text>
</comment>
<dbReference type="InterPro" id="IPR032053">
    <property type="entry name" value="Ribosomal_mS34"/>
</dbReference>
<sequence>NGGAHETFLKIIKFPFRPIMPVKYVGRLNRYKCKRLFDILCNLKDLGVGRVVYRDTRKRFFPNEPSYVRITEAVPDYSKPDVLRGTVWGEVVFRGQNEGIKKLTLSTHKPDWVLLPKEEEEAFCSHDAPAYKPNVVPSKITYPPLLKAMVVDELERKGEHLTEEPMLDLQVVQHWSKNKKHGASIYDTETHILEDIDNQRSAHS</sequence>
<dbReference type="PANTHER" id="PTHR28589:SF1">
    <property type="entry name" value="SMALL RIBOSOMAL SUBUNIT PROTEIN MS34"/>
    <property type="match status" value="1"/>
</dbReference>
<dbReference type="AlphaFoldDB" id="A0A8S4PPB4"/>
<accession>A0A8S4PPB4</accession>
<dbReference type="Pfam" id="PF16053">
    <property type="entry name" value="MRP-S34"/>
    <property type="match status" value="1"/>
</dbReference>
<evidence type="ECO:0008006" key="3">
    <source>
        <dbReference type="Google" id="ProtNLM"/>
    </source>
</evidence>
<protein>
    <recommendedName>
        <fullName evidence="3">Mitochondrial ribosomal protein S34</fullName>
    </recommendedName>
</protein>
<proteinExistence type="predicted"/>